<evidence type="ECO:0000313" key="2">
    <source>
        <dbReference type="EMBL" id="BAT60149.1"/>
    </source>
</evidence>
<keyword evidence="1" id="KW-1133">Transmembrane helix</keyword>
<proteinExistence type="predicted"/>
<organism evidence="2 3">
    <name type="scientific">Variibacter gotjawalensis</name>
    <dbReference type="NCBI Taxonomy" id="1333996"/>
    <lineage>
        <taxon>Bacteria</taxon>
        <taxon>Pseudomonadati</taxon>
        <taxon>Pseudomonadota</taxon>
        <taxon>Alphaproteobacteria</taxon>
        <taxon>Hyphomicrobiales</taxon>
        <taxon>Nitrobacteraceae</taxon>
        <taxon>Variibacter</taxon>
    </lineage>
</organism>
<evidence type="ECO:0008006" key="4">
    <source>
        <dbReference type="Google" id="ProtNLM"/>
    </source>
</evidence>
<reference evidence="2 3" key="1">
    <citation type="submission" date="2015-08" db="EMBL/GenBank/DDBJ databases">
        <title>Investigation of the bacterial diversity of lava forest soil.</title>
        <authorList>
            <person name="Lee J.S."/>
        </authorList>
    </citation>
    <scope>NUCLEOTIDE SEQUENCE [LARGE SCALE GENOMIC DNA]</scope>
    <source>
        <strain evidence="2 3">GJW-30</strain>
    </source>
</reference>
<accession>A0A0S3PW41</accession>
<keyword evidence="1" id="KW-0472">Membrane</keyword>
<feature type="transmembrane region" description="Helical" evidence="1">
    <location>
        <begin position="95"/>
        <end position="113"/>
    </location>
</feature>
<evidence type="ECO:0000313" key="3">
    <source>
        <dbReference type="Proteomes" id="UP000236884"/>
    </source>
</evidence>
<dbReference type="AlphaFoldDB" id="A0A0S3PW41"/>
<name>A0A0S3PW41_9BRAD</name>
<evidence type="ECO:0000256" key="1">
    <source>
        <dbReference type="SAM" id="Phobius"/>
    </source>
</evidence>
<feature type="transmembrane region" description="Helical" evidence="1">
    <location>
        <begin position="65"/>
        <end position="86"/>
    </location>
</feature>
<feature type="transmembrane region" description="Helical" evidence="1">
    <location>
        <begin position="38"/>
        <end position="59"/>
    </location>
</feature>
<gene>
    <name evidence="2" type="ORF">GJW-30_1_02685</name>
</gene>
<dbReference type="RefSeq" id="WP_096356110.1">
    <property type="nucleotide sequence ID" value="NZ_AP014946.1"/>
</dbReference>
<dbReference type="EMBL" id="AP014946">
    <property type="protein sequence ID" value="BAT60149.1"/>
    <property type="molecule type" value="Genomic_DNA"/>
</dbReference>
<dbReference type="KEGG" id="vgo:GJW-30_1_02685"/>
<dbReference type="Proteomes" id="UP000236884">
    <property type="component" value="Chromosome"/>
</dbReference>
<feature type="transmembrane region" description="Helical" evidence="1">
    <location>
        <begin position="133"/>
        <end position="150"/>
    </location>
</feature>
<keyword evidence="3" id="KW-1185">Reference proteome</keyword>
<feature type="transmembrane region" description="Helical" evidence="1">
    <location>
        <begin position="6"/>
        <end position="26"/>
    </location>
</feature>
<keyword evidence="1" id="KW-0812">Transmembrane</keyword>
<sequence>MSLDFTPFTWFHTILSLVALVAGFPVLRRLLASQMPPLWTGVFLITSILTCLTGFGFPFDKLLPSHYTGIITLGVIALALIARYVFHLRGGWRGIYAAAIVLAFYFNVFVFVVQLFQKVTALRALAPTQSEPPFAIAQIAVLAVFAYLTYRSARTFRPAV</sequence>
<dbReference type="OrthoDB" id="122197at2"/>
<protein>
    <recommendedName>
        <fullName evidence="4">DUF2306 domain-containing protein</fullName>
    </recommendedName>
</protein>